<dbReference type="Proteomes" id="UP000196573">
    <property type="component" value="Unassembled WGS sequence"/>
</dbReference>
<dbReference type="RefSeq" id="WP_133060361.1">
    <property type="nucleotide sequence ID" value="NZ_CBCSCN010000004.1"/>
</dbReference>
<proteinExistence type="predicted"/>
<feature type="region of interest" description="Disordered" evidence="1">
    <location>
        <begin position="1"/>
        <end position="31"/>
    </location>
</feature>
<feature type="compositionally biased region" description="Polar residues" evidence="1">
    <location>
        <begin position="56"/>
        <end position="79"/>
    </location>
</feature>
<evidence type="ECO:0000313" key="3">
    <source>
        <dbReference type="Proteomes" id="UP000196573"/>
    </source>
</evidence>
<feature type="compositionally biased region" description="Polar residues" evidence="1">
    <location>
        <begin position="1"/>
        <end position="28"/>
    </location>
</feature>
<dbReference type="EMBL" id="FWPT01000001">
    <property type="protein sequence ID" value="SMA34813.1"/>
    <property type="molecule type" value="Genomic_DNA"/>
</dbReference>
<organism evidence="2 3">
    <name type="scientific">Parendozoicomonas haliclonae</name>
    <dbReference type="NCBI Taxonomy" id="1960125"/>
    <lineage>
        <taxon>Bacteria</taxon>
        <taxon>Pseudomonadati</taxon>
        <taxon>Pseudomonadota</taxon>
        <taxon>Gammaproteobacteria</taxon>
        <taxon>Oceanospirillales</taxon>
        <taxon>Endozoicomonadaceae</taxon>
        <taxon>Parendozoicomonas</taxon>
    </lineage>
</organism>
<evidence type="ECO:0000256" key="1">
    <source>
        <dbReference type="SAM" id="MobiDB-lite"/>
    </source>
</evidence>
<name>A0A1X7AF40_9GAMM</name>
<accession>A0A1X7AF40</accession>
<gene>
    <name evidence="2" type="ORF">EHSB41UT_00452</name>
</gene>
<evidence type="ECO:0000313" key="2">
    <source>
        <dbReference type="EMBL" id="SMA34813.1"/>
    </source>
</evidence>
<keyword evidence="3" id="KW-1185">Reference proteome</keyword>
<feature type="region of interest" description="Disordered" evidence="1">
    <location>
        <begin position="48"/>
        <end position="82"/>
    </location>
</feature>
<dbReference type="AlphaFoldDB" id="A0A1X7AF40"/>
<protein>
    <submittedName>
        <fullName evidence="2">Uncharacterized protein</fullName>
    </submittedName>
</protein>
<reference evidence="2 3" key="1">
    <citation type="submission" date="2017-03" db="EMBL/GenBank/DDBJ databases">
        <authorList>
            <person name="Afonso C.L."/>
            <person name="Miller P.J."/>
            <person name="Scott M.A."/>
            <person name="Spackman E."/>
            <person name="Goraichik I."/>
            <person name="Dimitrov K.M."/>
            <person name="Suarez D.L."/>
            <person name="Swayne D.E."/>
        </authorList>
    </citation>
    <scope>NUCLEOTIDE SEQUENCE [LARGE SCALE GENOMIC DNA]</scope>
    <source>
        <strain evidence="2">SB41UT1</strain>
    </source>
</reference>
<sequence>MERQIELNSNPNPTGFGTGNTSHNTTSPVVMLPDSQCAKYLPLEEAVTPRKDVSEKSLQSRKAASALSTQTSDRNGNLESRSERQALTGLTHKLLETFPVPMIHSITDMQRAGGHKSECHFWFSNEFPNCGSGTFDLDFRNTIEQIKAHNFSIGSGIKAAMVVGESSLTSILPEMEGIDVVLLTDYDPILLHSMMYTMHFLKGVSSIKEAGKYLQEMKQLTKAYCKNKRSSIGTEINAFVSAYQLSKQFLGDYHPFSSDDRLKQVKDSLNRTVVVPVCLNLLSKHSISTFSGVLSSWNAQIHFLNMSNALEKCLEFPISRAADVLSSLKLLPLAKDALCADSLLLSYERKRTRCFLSRDSYWEAIDNHKMMSNEEKFLVVNGCSVM</sequence>